<name>A0A6J6VZG7_9ZZZZ</name>
<dbReference type="PANTHER" id="PTHR33545">
    <property type="entry name" value="UPF0750 MEMBRANE PROTEIN YITT-RELATED"/>
    <property type="match status" value="1"/>
</dbReference>
<evidence type="ECO:0000256" key="5">
    <source>
        <dbReference type="ARBA" id="ARBA00023136"/>
    </source>
</evidence>
<dbReference type="Pfam" id="PF02588">
    <property type="entry name" value="YitT_membrane"/>
    <property type="match status" value="1"/>
</dbReference>
<reference evidence="7" key="1">
    <citation type="submission" date="2020-05" db="EMBL/GenBank/DDBJ databases">
        <authorList>
            <person name="Chiriac C."/>
            <person name="Salcher M."/>
            <person name="Ghai R."/>
            <person name="Kavagutti S V."/>
        </authorList>
    </citation>
    <scope>NUCLEOTIDE SEQUENCE</scope>
</reference>
<keyword evidence="4 6" id="KW-1133">Transmembrane helix</keyword>
<keyword evidence="3 6" id="KW-0812">Transmembrane</keyword>
<organism evidence="7">
    <name type="scientific">freshwater metagenome</name>
    <dbReference type="NCBI Taxonomy" id="449393"/>
    <lineage>
        <taxon>unclassified sequences</taxon>
        <taxon>metagenomes</taxon>
        <taxon>ecological metagenomes</taxon>
    </lineage>
</organism>
<gene>
    <name evidence="7" type="ORF">UFOPK2907_00884</name>
    <name evidence="8" type="ORF">UFOPK3197_00931</name>
</gene>
<proteinExistence type="predicted"/>
<keyword evidence="2" id="KW-1003">Cell membrane</keyword>
<feature type="transmembrane region" description="Helical" evidence="6">
    <location>
        <begin position="174"/>
        <end position="191"/>
    </location>
</feature>
<evidence type="ECO:0000256" key="6">
    <source>
        <dbReference type="SAM" id="Phobius"/>
    </source>
</evidence>
<evidence type="ECO:0000256" key="4">
    <source>
        <dbReference type="ARBA" id="ARBA00022989"/>
    </source>
</evidence>
<dbReference type="InterPro" id="IPR051461">
    <property type="entry name" value="UPF0750_membrane"/>
</dbReference>
<sequence length="203" mass="21679">MAQTARKHTWYEDLFGIATGVVLITTGILFMQAGGLLTGGAVGLAQLIATAFKASLSPIYVLISIPFFFLAIWKMGIGFASKSFLNILIVSFVLDRLPHLIHVSAPNQLVAAVIANTLAGMGVLAFFRHNSSLGGFQIIALYIQDKFKVQAGLAQALIDVVVLVIGLSTYSLTATLNSFIGVVIFNGILAINHRPDLYIGRSA</sequence>
<accession>A0A6J6VZG7</accession>
<dbReference type="EMBL" id="CAEZZR010000078">
    <property type="protein sequence ID" value="CAB4776779.1"/>
    <property type="molecule type" value="Genomic_DNA"/>
</dbReference>
<dbReference type="GO" id="GO:0005886">
    <property type="term" value="C:plasma membrane"/>
    <property type="evidence" value="ECO:0007669"/>
    <property type="project" value="UniProtKB-SubCell"/>
</dbReference>
<comment type="subcellular location">
    <subcellularLocation>
        <location evidence="1">Cell membrane</location>
        <topology evidence="1">Multi-pass membrane protein</topology>
    </subcellularLocation>
</comment>
<feature type="transmembrane region" description="Helical" evidence="6">
    <location>
        <begin position="147"/>
        <end position="168"/>
    </location>
</feature>
<feature type="transmembrane region" description="Helical" evidence="6">
    <location>
        <begin position="54"/>
        <end position="72"/>
    </location>
</feature>
<dbReference type="AlphaFoldDB" id="A0A6J6VZG7"/>
<keyword evidence="5 6" id="KW-0472">Membrane</keyword>
<evidence type="ECO:0000256" key="2">
    <source>
        <dbReference type="ARBA" id="ARBA00022475"/>
    </source>
</evidence>
<feature type="transmembrane region" description="Helical" evidence="6">
    <location>
        <begin position="109"/>
        <end position="127"/>
    </location>
</feature>
<feature type="transmembrane region" description="Helical" evidence="6">
    <location>
        <begin position="21"/>
        <end position="48"/>
    </location>
</feature>
<evidence type="ECO:0000256" key="3">
    <source>
        <dbReference type="ARBA" id="ARBA00022692"/>
    </source>
</evidence>
<dbReference type="EMBL" id="CAFABI010000107">
    <property type="protein sequence ID" value="CAB4831270.1"/>
    <property type="molecule type" value="Genomic_DNA"/>
</dbReference>
<evidence type="ECO:0000313" key="7">
    <source>
        <dbReference type="EMBL" id="CAB4776779.1"/>
    </source>
</evidence>
<dbReference type="PANTHER" id="PTHR33545:SF5">
    <property type="entry name" value="UPF0750 MEMBRANE PROTEIN YITT"/>
    <property type="match status" value="1"/>
</dbReference>
<evidence type="ECO:0000313" key="8">
    <source>
        <dbReference type="EMBL" id="CAB4831270.1"/>
    </source>
</evidence>
<protein>
    <submittedName>
        <fullName evidence="7">Unannotated protein</fullName>
    </submittedName>
</protein>
<evidence type="ECO:0000256" key="1">
    <source>
        <dbReference type="ARBA" id="ARBA00004651"/>
    </source>
</evidence>
<dbReference type="InterPro" id="IPR003740">
    <property type="entry name" value="YitT"/>
</dbReference>